<comment type="caution">
    <text evidence="5">The sequence shown here is derived from an EMBL/GenBank/DDBJ whole genome shotgun (WGS) entry which is preliminary data.</text>
</comment>
<dbReference type="EMBL" id="CAJOBA010002791">
    <property type="protein sequence ID" value="CAF3659650.1"/>
    <property type="molecule type" value="Genomic_DNA"/>
</dbReference>
<feature type="domain" description="EF-hand" evidence="4">
    <location>
        <begin position="90"/>
        <end position="125"/>
    </location>
</feature>
<sequence length="227" mass="26255">KDKLATALSPHLFAFGGTTKPLSEIIFKKYDIDKSVKDKLATALSPHLFAFGGTTKPLSEIIFKKYDIDKSGTISMDELQSLCYDSGCYLSDKDLQWAKIYLDRDGDGQITYNEFAQWWTASNNDRFKYLKLTDLQQKLVCKISELFRKYDKDNSGQLDNREKFEKLKQDLLKNQILKDIHELESRSFNEVDRSHDGKINFNELIAWFIDIGIIFGNDPTKTLEKIK</sequence>
<reference evidence="5" key="1">
    <citation type="submission" date="2021-02" db="EMBL/GenBank/DDBJ databases">
        <authorList>
            <person name="Nowell W R."/>
        </authorList>
    </citation>
    <scope>NUCLEOTIDE SEQUENCE</scope>
</reference>
<dbReference type="Proteomes" id="UP000677228">
    <property type="component" value="Unassembled WGS sequence"/>
</dbReference>
<evidence type="ECO:0000313" key="6">
    <source>
        <dbReference type="EMBL" id="CAF3659650.1"/>
    </source>
</evidence>
<name>A0A8S2DA41_9BILA</name>
<dbReference type="SUPFAM" id="SSF47473">
    <property type="entry name" value="EF-hand"/>
    <property type="match status" value="1"/>
</dbReference>
<dbReference type="CDD" id="cd00051">
    <property type="entry name" value="EFh"/>
    <property type="match status" value="1"/>
</dbReference>
<keyword evidence="2" id="KW-0677">Repeat</keyword>
<keyword evidence="3" id="KW-0106">Calcium</keyword>
<protein>
    <recommendedName>
        <fullName evidence="4">EF-hand domain-containing protein</fullName>
    </recommendedName>
</protein>
<gene>
    <name evidence="5" type="ORF">OVA965_LOCUS8333</name>
    <name evidence="6" type="ORF">TMI583_LOCUS8329</name>
</gene>
<dbReference type="AlphaFoldDB" id="A0A8S2DA41"/>
<accession>A0A8S2DA41</accession>
<feature type="domain" description="EF-hand" evidence="4">
    <location>
        <begin position="188"/>
        <end position="214"/>
    </location>
</feature>
<feature type="non-terminal residue" evidence="5">
    <location>
        <position position="227"/>
    </location>
</feature>
<dbReference type="SMART" id="SM00054">
    <property type="entry name" value="EFh"/>
    <property type="match status" value="4"/>
</dbReference>
<proteinExistence type="predicted"/>
<dbReference type="PROSITE" id="PS50222">
    <property type="entry name" value="EF_HAND_2"/>
    <property type="match status" value="3"/>
</dbReference>
<keyword evidence="1" id="KW-0479">Metal-binding</keyword>
<dbReference type="PANTHER" id="PTHR45942">
    <property type="entry name" value="PROTEIN PHOSPATASE 3 REGULATORY SUBUNIT B ALPHA ISOFORM TYPE 1"/>
    <property type="match status" value="1"/>
</dbReference>
<evidence type="ECO:0000256" key="1">
    <source>
        <dbReference type="ARBA" id="ARBA00022723"/>
    </source>
</evidence>
<dbReference type="InterPro" id="IPR011992">
    <property type="entry name" value="EF-hand-dom_pair"/>
</dbReference>
<dbReference type="PROSITE" id="PS00018">
    <property type="entry name" value="EF_HAND_1"/>
    <property type="match status" value="3"/>
</dbReference>
<organism evidence="5 7">
    <name type="scientific">Didymodactylos carnosus</name>
    <dbReference type="NCBI Taxonomy" id="1234261"/>
    <lineage>
        <taxon>Eukaryota</taxon>
        <taxon>Metazoa</taxon>
        <taxon>Spiralia</taxon>
        <taxon>Gnathifera</taxon>
        <taxon>Rotifera</taxon>
        <taxon>Eurotatoria</taxon>
        <taxon>Bdelloidea</taxon>
        <taxon>Philodinida</taxon>
        <taxon>Philodinidae</taxon>
        <taxon>Didymodactylos</taxon>
    </lineage>
</organism>
<evidence type="ECO:0000259" key="4">
    <source>
        <dbReference type="PROSITE" id="PS50222"/>
    </source>
</evidence>
<dbReference type="GO" id="GO:0005509">
    <property type="term" value="F:calcium ion binding"/>
    <property type="evidence" value="ECO:0007669"/>
    <property type="project" value="InterPro"/>
</dbReference>
<dbReference type="EMBL" id="CAJNOK010002790">
    <property type="protein sequence ID" value="CAF0875146.1"/>
    <property type="molecule type" value="Genomic_DNA"/>
</dbReference>
<dbReference type="InterPro" id="IPR002048">
    <property type="entry name" value="EF_hand_dom"/>
</dbReference>
<dbReference type="InterPro" id="IPR018247">
    <property type="entry name" value="EF_Hand_1_Ca_BS"/>
</dbReference>
<feature type="domain" description="EF-hand" evidence="4">
    <location>
        <begin position="54"/>
        <end position="89"/>
    </location>
</feature>
<evidence type="ECO:0000313" key="7">
    <source>
        <dbReference type="Proteomes" id="UP000677228"/>
    </source>
</evidence>
<dbReference type="Gene3D" id="1.10.238.10">
    <property type="entry name" value="EF-hand"/>
    <property type="match status" value="2"/>
</dbReference>
<evidence type="ECO:0000256" key="2">
    <source>
        <dbReference type="ARBA" id="ARBA00022737"/>
    </source>
</evidence>
<dbReference type="Proteomes" id="UP000682733">
    <property type="component" value="Unassembled WGS sequence"/>
</dbReference>
<dbReference type="Pfam" id="PF13499">
    <property type="entry name" value="EF-hand_7"/>
    <property type="match status" value="2"/>
</dbReference>
<evidence type="ECO:0000313" key="5">
    <source>
        <dbReference type="EMBL" id="CAF0875146.1"/>
    </source>
</evidence>
<evidence type="ECO:0000256" key="3">
    <source>
        <dbReference type="ARBA" id="ARBA00022837"/>
    </source>
</evidence>